<dbReference type="EMBL" id="UGJE01000002">
    <property type="protein sequence ID" value="STQ85766.1"/>
    <property type="molecule type" value="Genomic_DNA"/>
</dbReference>
<organism evidence="1 4">
    <name type="scientific">Helicobacter muridarum</name>
    <dbReference type="NCBI Taxonomy" id="216"/>
    <lineage>
        <taxon>Bacteria</taxon>
        <taxon>Pseudomonadati</taxon>
        <taxon>Campylobacterota</taxon>
        <taxon>Epsilonproteobacteria</taxon>
        <taxon>Campylobacterales</taxon>
        <taxon>Helicobacteraceae</taxon>
        <taxon>Helicobacter</taxon>
    </lineage>
</organism>
<evidence type="ECO:0000313" key="1">
    <source>
        <dbReference type="EMBL" id="STQ85766.1"/>
    </source>
</evidence>
<keyword evidence="4" id="KW-1185">Reference proteome</keyword>
<dbReference type="RefSeq" id="WP_034558066.1">
    <property type="nucleotide sequence ID" value="NZ_FZML01000014.1"/>
</dbReference>
<evidence type="ECO:0000313" key="4">
    <source>
        <dbReference type="Proteomes" id="UP000255139"/>
    </source>
</evidence>
<dbReference type="AlphaFoldDB" id="A0A099TY91"/>
<name>A0A099TY91_9HELI</name>
<evidence type="ECO:0000313" key="3">
    <source>
        <dbReference type="Proteomes" id="UP000029922"/>
    </source>
</evidence>
<protein>
    <submittedName>
        <fullName evidence="1">Uncharacterized protein</fullName>
    </submittedName>
</protein>
<dbReference type="EMBL" id="JRPD02000029">
    <property type="protein sequence ID" value="TLD98494.1"/>
    <property type="molecule type" value="Genomic_DNA"/>
</dbReference>
<dbReference type="Proteomes" id="UP000255139">
    <property type="component" value="Unassembled WGS sequence"/>
</dbReference>
<dbReference type="Proteomes" id="UP000029922">
    <property type="component" value="Unassembled WGS sequence"/>
</dbReference>
<reference evidence="2 3" key="1">
    <citation type="journal article" date="2014" name="Genome Announc.">
        <title>Draft genome sequences of eight enterohepatic helicobacter species isolated from both laboratory and wild rodents.</title>
        <authorList>
            <person name="Sheh A."/>
            <person name="Shen Z."/>
            <person name="Fox J.G."/>
        </authorList>
    </citation>
    <scope>NUCLEOTIDE SEQUENCE [LARGE SCALE GENOMIC DNA]</scope>
    <source>
        <strain evidence="2 3">ST1</strain>
    </source>
</reference>
<accession>A0A099TY91</accession>
<proteinExistence type="predicted"/>
<reference evidence="1 4" key="2">
    <citation type="submission" date="2018-06" db="EMBL/GenBank/DDBJ databases">
        <authorList>
            <consortium name="Pathogen Informatics"/>
            <person name="Doyle S."/>
        </authorList>
    </citation>
    <scope>NUCLEOTIDE SEQUENCE [LARGE SCALE GENOMIC DNA]</scope>
    <source>
        <strain evidence="1 4">NCTC12714</strain>
    </source>
</reference>
<gene>
    <name evidence="2" type="ORF">LS73_008840</name>
    <name evidence="1" type="ORF">NCTC12714_00554</name>
</gene>
<sequence length="294" mass="32402">MKQANQIQVSTIAKPRAMYGKLFTENTLKANASNTSNWIPRQPKITEKTLFSHSFEAFSDRSYFEFASFSSNGEFVAPSSGTLAIVFLQGGNGKKVLDASGDRSGEIQIAQWTDKGNNGSYRLADGKGDQLYAQVGGGRWDRVWNRVTVYVIYTYAMDIRNNGEPSSFGRYKSVLGGHSNRGGVKRQLHLVNENRTWTGRRFRDNGYSGVGNIFNEYMDTPTTGEIGFTIVRLQPNEVVPISVGSGGHVSVSYLKTLKDSKGRNIDLDNASVNDVIGHIPILKASTTKRHTDAS</sequence>
<evidence type="ECO:0000313" key="2">
    <source>
        <dbReference type="EMBL" id="TLD98494.1"/>
    </source>
</evidence>